<gene>
    <name evidence="1" type="ORF">HMPREF0623_0834</name>
</gene>
<dbReference type="Proteomes" id="UP000004470">
    <property type="component" value="Unassembled WGS sequence"/>
</dbReference>
<protein>
    <submittedName>
        <fullName evidence="1">Uncharacterized protein</fullName>
    </submittedName>
</protein>
<evidence type="ECO:0000313" key="2">
    <source>
        <dbReference type="Proteomes" id="UP000004470"/>
    </source>
</evidence>
<accession>E0NFA4</accession>
<proteinExistence type="predicted"/>
<name>E0NFA4_PEDAC</name>
<dbReference type="HOGENOM" id="CLU_3293847_0_0_9"/>
<organism evidence="1 2">
    <name type="scientific">Pediococcus acidilactici DSM 20284</name>
    <dbReference type="NCBI Taxonomy" id="862514"/>
    <lineage>
        <taxon>Bacteria</taxon>
        <taxon>Bacillati</taxon>
        <taxon>Bacillota</taxon>
        <taxon>Bacilli</taxon>
        <taxon>Lactobacillales</taxon>
        <taxon>Lactobacillaceae</taxon>
        <taxon>Pediococcus</taxon>
        <taxon>Pediococcus acidilactici group</taxon>
    </lineage>
</organism>
<dbReference type="AlphaFoldDB" id="E0NFA4"/>
<keyword evidence="2" id="KW-1185">Reference proteome</keyword>
<comment type="caution">
    <text evidence="1">The sequence shown here is derived from an EMBL/GenBank/DDBJ whole genome shotgun (WGS) entry which is preliminary data.</text>
</comment>
<sequence length="40" mass="4837">MLHVFYRAFGKSTVKFNLNNRYLKWLRLTGRFCNLSQILS</sequence>
<dbReference type="EMBL" id="AEEG01000003">
    <property type="protein sequence ID" value="EFL95798.1"/>
    <property type="molecule type" value="Genomic_DNA"/>
</dbReference>
<reference evidence="1" key="1">
    <citation type="submission" date="2010-07" db="EMBL/GenBank/DDBJ databases">
        <authorList>
            <person name="Muzny D."/>
            <person name="Qin X."/>
            <person name="Deng J."/>
            <person name="Jiang H."/>
            <person name="Liu Y."/>
            <person name="Qu J."/>
            <person name="Song X.-Z."/>
            <person name="Zhang L."/>
            <person name="Thornton R."/>
            <person name="Coyle M."/>
            <person name="Francisco L."/>
            <person name="Jackson L."/>
            <person name="Javaid M."/>
            <person name="Korchina V."/>
            <person name="Kovar C."/>
            <person name="Mata R."/>
            <person name="Mathew T."/>
            <person name="Ngo R."/>
            <person name="Nguyen L."/>
            <person name="Nguyen N."/>
            <person name="Okwuonu G."/>
            <person name="Ongeri F."/>
            <person name="Pham C."/>
            <person name="Simmons D."/>
            <person name="Wilczek-Boney K."/>
            <person name="Hale W."/>
            <person name="Jakkamsetti A."/>
            <person name="Pham P."/>
            <person name="Ruth R."/>
            <person name="San Lucas F."/>
            <person name="Warren J."/>
            <person name="Zhang J."/>
            <person name="Zhao Z."/>
            <person name="Zhou C."/>
            <person name="Zhu D."/>
            <person name="Lee S."/>
            <person name="Bess C."/>
            <person name="Blankenburg K."/>
            <person name="Forbes L."/>
            <person name="Fu Q."/>
            <person name="Gubbala S."/>
            <person name="Hirani K."/>
            <person name="Jayaseelan J.C."/>
            <person name="Lara F."/>
            <person name="Munidasa M."/>
            <person name="Palculict T."/>
            <person name="Patil S."/>
            <person name="Pu L.-L."/>
            <person name="Saada N."/>
            <person name="Tang L."/>
            <person name="Weissenberger G."/>
            <person name="Zhu Y."/>
            <person name="Hemphill L."/>
            <person name="Shang Y."/>
            <person name="Youmans B."/>
            <person name="Ayvaz T."/>
            <person name="Ross M."/>
            <person name="Santibanez J."/>
            <person name="Aqrawi P."/>
            <person name="Gross S."/>
            <person name="Joshi V."/>
            <person name="Fowler G."/>
            <person name="Nazareth L."/>
            <person name="Reid J."/>
            <person name="Worley K."/>
            <person name="Petrosino J."/>
            <person name="Highlander S."/>
            <person name="Gibbs R."/>
        </authorList>
    </citation>
    <scope>NUCLEOTIDE SEQUENCE [LARGE SCALE GENOMIC DNA]</scope>
    <source>
        <strain evidence="1">DSM 20284</strain>
    </source>
</reference>
<evidence type="ECO:0000313" key="1">
    <source>
        <dbReference type="EMBL" id="EFL95798.1"/>
    </source>
</evidence>